<dbReference type="PANTHER" id="PTHR42659">
    <property type="entry name" value="XANTHINE DEHYDROGENASE SUBUNIT C-RELATED"/>
    <property type="match status" value="1"/>
</dbReference>
<evidence type="ECO:0000256" key="2">
    <source>
        <dbReference type="ARBA" id="ARBA00022827"/>
    </source>
</evidence>
<sequence length="287" mass="30165">MKPRAFEYVRARSLQDVFSVLDAHGDEAKILAGGQSLVPALNLRLAAPEIVVDVSAVEALSGITVVDDVLRIGAMSRYIEVATSDLVARHAPMIARAIPYIAHTAIRNRGTFGGSLCNADPASELPACALALKAVFNISSSAGERKIAASDFFLGTYTTALEPNEVLVSVEVPLTGPGSLFYFDEVARRQGDYAMAGLAARAEVRGGVLADARLVFFAVSDMPLAASAASALLEGKAPGSFDAEVVCEALAQTIVPLEDLTTSSATKLHLMKVLTRRALTDFAGKEA</sequence>
<dbReference type="Gene3D" id="3.30.465.10">
    <property type="match status" value="1"/>
</dbReference>
<dbReference type="FunFam" id="3.30.465.10:FF:000017">
    <property type="entry name" value="Xanthine dehydrogenase, FAD binding subunit"/>
    <property type="match status" value="1"/>
</dbReference>
<evidence type="ECO:0000259" key="4">
    <source>
        <dbReference type="PROSITE" id="PS51387"/>
    </source>
</evidence>
<dbReference type="InterPro" id="IPR016166">
    <property type="entry name" value="FAD-bd_PCMH"/>
</dbReference>
<reference evidence="5" key="1">
    <citation type="submission" date="2020-03" db="EMBL/GenBank/DDBJ databases">
        <title>Genome of Pelagibius litoralis DSM 21314T.</title>
        <authorList>
            <person name="Wang G."/>
        </authorList>
    </citation>
    <scope>NUCLEOTIDE SEQUENCE</scope>
    <source>
        <strain evidence="5">DSM 21314</strain>
    </source>
</reference>
<keyword evidence="1" id="KW-0285">Flavoprotein</keyword>
<dbReference type="InterPro" id="IPR016167">
    <property type="entry name" value="FAD-bd_PCMH_sub1"/>
</dbReference>
<dbReference type="Proteomes" id="UP000761264">
    <property type="component" value="Unassembled WGS sequence"/>
</dbReference>
<dbReference type="Pfam" id="PF03450">
    <property type="entry name" value="CO_deh_flav_C"/>
    <property type="match status" value="1"/>
</dbReference>
<keyword evidence="2" id="KW-0274">FAD</keyword>
<accession>A0A967KDN6</accession>
<evidence type="ECO:0000256" key="1">
    <source>
        <dbReference type="ARBA" id="ARBA00022630"/>
    </source>
</evidence>
<dbReference type="InterPro" id="IPR036318">
    <property type="entry name" value="FAD-bd_PCMH-like_sf"/>
</dbReference>
<dbReference type="InterPro" id="IPR016169">
    <property type="entry name" value="FAD-bd_PCMH_sub2"/>
</dbReference>
<organism evidence="5 6">
    <name type="scientific">Pelagibius litoralis</name>
    <dbReference type="NCBI Taxonomy" id="374515"/>
    <lineage>
        <taxon>Bacteria</taxon>
        <taxon>Pseudomonadati</taxon>
        <taxon>Pseudomonadota</taxon>
        <taxon>Alphaproteobacteria</taxon>
        <taxon>Rhodospirillales</taxon>
        <taxon>Rhodovibrionaceae</taxon>
        <taxon>Pelagibius</taxon>
    </lineage>
</organism>
<keyword evidence="6" id="KW-1185">Reference proteome</keyword>
<dbReference type="InterPro" id="IPR051312">
    <property type="entry name" value="Diverse_Substr_Oxidored"/>
</dbReference>
<protein>
    <submittedName>
        <fullName evidence="5">Xanthine dehydrogenase family protein subunit M</fullName>
    </submittedName>
</protein>
<comment type="caution">
    <text evidence="5">The sequence shown here is derived from an EMBL/GenBank/DDBJ whole genome shotgun (WGS) entry which is preliminary data.</text>
</comment>
<dbReference type="PROSITE" id="PS51387">
    <property type="entry name" value="FAD_PCMH"/>
    <property type="match status" value="1"/>
</dbReference>
<proteinExistence type="predicted"/>
<dbReference type="PANTHER" id="PTHR42659:SF2">
    <property type="entry name" value="XANTHINE DEHYDROGENASE SUBUNIT C-RELATED"/>
    <property type="match status" value="1"/>
</dbReference>
<dbReference type="RefSeq" id="WP_167229232.1">
    <property type="nucleotide sequence ID" value="NZ_JAAQPH010000023.1"/>
</dbReference>
<dbReference type="InterPro" id="IPR002346">
    <property type="entry name" value="Mopterin_DH_FAD-bd"/>
</dbReference>
<dbReference type="Gene3D" id="3.30.43.10">
    <property type="entry name" value="Uridine Diphospho-n-acetylenolpyruvylglucosamine Reductase, domain 2"/>
    <property type="match status" value="1"/>
</dbReference>
<evidence type="ECO:0000256" key="3">
    <source>
        <dbReference type="ARBA" id="ARBA00023002"/>
    </source>
</evidence>
<keyword evidence="3" id="KW-0560">Oxidoreductase</keyword>
<gene>
    <name evidence="5" type="ORF">HBA54_23285</name>
</gene>
<dbReference type="AlphaFoldDB" id="A0A967KDN6"/>
<dbReference type="EMBL" id="JAAQPH010000023">
    <property type="protein sequence ID" value="NIA71519.1"/>
    <property type="molecule type" value="Genomic_DNA"/>
</dbReference>
<dbReference type="SUPFAM" id="SSF56176">
    <property type="entry name" value="FAD-binding/transporter-associated domain-like"/>
    <property type="match status" value="1"/>
</dbReference>
<name>A0A967KDN6_9PROT</name>
<dbReference type="InterPro" id="IPR036683">
    <property type="entry name" value="CO_DH_flav_C_dom_sf"/>
</dbReference>
<evidence type="ECO:0000313" key="5">
    <source>
        <dbReference type="EMBL" id="NIA71519.1"/>
    </source>
</evidence>
<dbReference type="Pfam" id="PF00941">
    <property type="entry name" value="FAD_binding_5"/>
    <property type="match status" value="1"/>
</dbReference>
<dbReference type="Gene3D" id="3.30.390.50">
    <property type="entry name" value="CO dehydrogenase flavoprotein, C-terminal domain"/>
    <property type="match status" value="1"/>
</dbReference>
<feature type="domain" description="FAD-binding PCMH-type" evidence="4">
    <location>
        <begin position="1"/>
        <end position="177"/>
    </location>
</feature>
<dbReference type="SUPFAM" id="SSF55447">
    <property type="entry name" value="CO dehydrogenase flavoprotein C-terminal domain-like"/>
    <property type="match status" value="1"/>
</dbReference>
<dbReference type="GO" id="GO:0071949">
    <property type="term" value="F:FAD binding"/>
    <property type="evidence" value="ECO:0007669"/>
    <property type="project" value="InterPro"/>
</dbReference>
<evidence type="ECO:0000313" key="6">
    <source>
        <dbReference type="Proteomes" id="UP000761264"/>
    </source>
</evidence>
<dbReference type="SMART" id="SM01092">
    <property type="entry name" value="CO_deh_flav_C"/>
    <property type="match status" value="1"/>
</dbReference>
<dbReference type="GO" id="GO:0016491">
    <property type="term" value="F:oxidoreductase activity"/>
    <property type="evidence" value="ECO:0007669"/>
    <property type="project" value="UniProtKB-KW"/>
</dbReference>
<dbReference type="InterPro" id="IPR005107">
    <property type="entry name" value="CO_DH_flav_C"/>
</dbReference>